<dbReference type="Gene3D" id="3.30.710.10">
    <property type="entry name" value="Potassium Channel Kv1.1, Chain A"/>
    <property type="match status" value="1"/>
</dbReference>
<dbReference type="PANTHER" id="PTHR24413">
    <property type="entry name" value="SPECKLE-TYPE POZ PROTEIN"/>
    <property type="match status" value="1"/>
</dbReference>
<comment type="caution">
    <text evidence="2">The sequence shown here is derived from an EMBL/GenBank/DDBJ whole genome shotgun (WGS) entry which is preliminary data.</text>
</comment>
<feature type="domain" description="BTB" evidence="1">
    <location>
        <begin position="320"/>
        <end position="381"/>
    </location>
</feature>
<dbReference type="SMART" id="SM00225">
    <property type="entry name" value="BTB"/>
    <property type="match status" value="1"/>
</dbReference>
<sequence>MQLTTLSELSNRCLSPRFETTEKVHWKISLWTGLYSGEDYLFCTLFRMLDGGQFEVRYSVNCKVFIGPERPEDIRCKRQRSKDIAFREGSAFDFRLLSVPDMRRKIGAYLSTAPVKLILQICLQRKSFESLRSKSLFVFTELELGSSSRNHCLENSFYMGKEKECVLEDQEKSNYEEKESIDTDGDDTNFVCADDPDSCATSWHPVSFMINQLNFLCRSQWHVLDVNGHIHASSKPQMYESADRRVIYPIHIMKKEDSRKKMEILSRDGEITILTETVHPRDLDMHTMNREWTFSFFTRKSEANLCCDLKQLFQNDSKGTNLEIRTEGKVLKVHKEIIVSRSPVFSAMLSNNMIERLSNVIDIEEIESVTIQNFLNYLYSGAFDNCMEWEDACNLYAIAHKYFVHSLLHICSRQLVSCISLDNWEQLLVLSGHFNDNELQFAVDSFKRLNLNNSICSAECEPRTTYCHRLPQEDLEHLNNVTGK</sequence>
<keyword evidence="3" id="KW-1185">Reference proteome</keyword>
<name>A0A4Y2WVG8_ARAVE</name>
<dbReference type="EMBL" id="BGPR01065908">
    <property type="protein sequence ID" value="GBO40624.1"/>
    <property type="molecule type" value="Genomic_DNA"/>
</dbReference>
<proteinExistence type="predicted"/>
<dbReference type="AlphaFoldDB" id="A0A4Y2WVG8"/>
<evidence type="ECO:0000313" key="3">
    <source>
        <dbReference type="Proteomes" id="UP000499080"/>
    </source>
</evidence>
<dbReference type="PROSITE" id="PS50097">
    <property type="entry name" value="BTB"/>
    <property type="match status" value="1"/>
</dbReference>
<dbReference type="SUPFAM" id="SSF54695">
    <property type="entry name" value="POZ domain"/>
    <property type="match status" value="1"/>
</dbReference>
<dbReference type="OrthoDB" id="6359816at2759"/>
<dbReference type="InterPro" id="IPR011333">
    <property type="entry name" value="SKP1/BTB/POZ_sf"/>
</dbReference>
<dbReference type="InterPro" id="IPR000210">
    <property type="entry name" value="BTB/POZ_dom"/>
</dbReference>
<gene>
    <name evidence="2" type="ORF">AVEN_2641_1</name>
</gene>
<dbReference type="Proteomes" id="UP000499080">
    <property type="component" value="Unassembled WGS sequence"/>
</dbReference>
<protein>
    <recommendedName>
        <fullName evidence="1">BTB domain-containing protein</fullName>
    </recommendedName>
</protein>
<evidence type="ECO:0000313" key="2">
    <source>
        <dbReference type="EMBL" id="GBO40624.1"/>
    </source>
</evidence>
<reference evidence="2 3" key="1">
    <citation type="journal article" date="2019" name="Sci. Rep.">
        <title>Orb-weaving spider Araneus ventricosus genome elucidates the spidroin gene catalogue.</title>
        <authorList>
            <person name="Kono N."/>
            <person name="Nakamura H."/>
            <person name="Ohtoshi R."/>
            <person name="Moran D.A.P."/>
            <person name="Shinohara A."/>
            <person name="Yoshida Y."/>
            <person name="Fujiwara M."/>
            <person name="Mori M."/>
            <person name="Tomita M."/>
            <person name="Arakawa K."/>
        </authorList>
    </citation>
    <scope>NUCLEOTIDE SEQUENCE [LARGE SCALE GENOMIC DNA]</scope>
</reference>
<dbReference type="Pfam" id="PF00651">
    <property type="entry name" value="BTB"/>
    <property type="match status" value="1"/>
</dbReference>
<dbReference type="CDD" id="cd18186">
    <property type="entry name" value="BTB_POZ_ZBTB_KLHL-like"/>
    <property type="match status" value="1"/>
</dbReference>
<accession>A0A4Y2WVG8</accession>
<evidence type="ECO:0000259" key="1">
    <source>
        <dbReference type="PROSITE" id="PS50097"/>
    </source>
</evidence>
<organism evidence="2 3">
    <name type="scientific">Araneus ventricosus</name>
    <name type="common">Orbweaver spider</name>
    <name type="synonym">Epeira ventricosa</name>
    <dbReference type="NCBI Taxonomy" id="182803"/>
    <lineage>
        <taxon>Eukaryota</taxon>
        <taxon>Metazoa</taxon>
        <taxon>Ecdysozoa</taxon>
        <taxon>Arthropoda</taxon>
        <taxon>Chelicerata</taxon>
        <taxon>Arachnida</taxon>
        <taxon>Araneae</taxon>
        <taxon>Araneomorphae</taxon>
        <taxon>Entelegynae</taxon>
        <taxon>Araneoidea</taxon>
        <taxon>Araneidae</taxon>
        <taxon>Araneus</taxon>
    </lineage>
</organism>